<dbReference type="AlphaFoldDB" id="A0AAU6U2A8"/>
<evidence type="ECO:0000313" key="3">
    <source>
        <dbReference type="EMBL" id="XAG67417.1"/>
    </source>
</evidence>
<reference evidence="3" key="1">
    <citation type="submission" date="2022-03" db="EMBL/GenBank/DDBJ databases">
        <title>Sea Food Isolates.</title>
        <authorList>
            <person name="Li c."/>
        </authorList>
    </citation>
    <scope>NUCLEOTIDE SEQUENCE</scope>
    <source>
        <strain evidence="3">19CA06SA08-2</strain>
    </source>
</reference>
<keyword evidence="1" id="KW-1133">Transmembrane helix</keyword>
<feature type="signal peptide" evidence="2">
    <location>
        <begin position="1"/>
        <end position="24"/>
    </location>
</feature>
<feature type="transmembrane region" description="Helical" evidence="1">
    <location>
        <begin position="51"/>
        <end position="67"/>
    </location>
</feature>
<dbReference type="Gene3D" id="1.20.5.80">
    <property type="match status" value="1"/>
</dbReference>
<dbReference type="EMBL" id="CP095353">
    <property type="protein sequence ID" value="XAG67417.1"/>
    <property type="molecule type" value="Genomic_DNA"/>
</dbReference>
<dbReference type="InterPro" id="IPR008020">
    <property type="entry name" value="G8P"/>
</dbReference>
<dbReference type="PIRSF" id="PIRSF004117">
    <property type="entry name" value="Phage_coat_B"/>
    <property type="match status" value="1"/>
</dbReference>
<feature type="chain" id="PRO_5043288270" description="Phage coat protein" evidence="2">
    <location>
        <begin position="25"/>
        <end position="75"/>
    </location>
</feature>
<proteinExistence type="predicted"/>
<dbReference type="InterPro" id="IPR023390">
    <property type="entry name" value="Phage_M13_G8P_capsid_dom_sf"/>
</dbReference>
<evidence type="ECO:0008006" key="5">
    <source>
        <dbReference type="Google" id="ProtNLM"/>
    </source>
</evidence>
<accession>A0AAU6U2A8</accession>
<evidence type="ECO:0000256" key="2">
    <source>
        <dbReference type="SAM" id="SignalP"/>
    </source>
</evidence>
<dbReference type="EMBL" id="CP095353">
    <property type="protein sequence ID" value="XAG67427.1"/>
    <property type="molecule type" value="Genomic_DNA"/>
</dbReference>
<keyword evidence="2" id="KW-0732">Signal</keyword>
<protein>
    <recommendedName>
        <fullName evidence="5">Phage coat protein</fullName>
    </recommendedName>
</protein>
<keyword evidence="1" id="KW-0472">Membrane</keyword>
<dbReference type="Pfam" id="PF19199">
    <property type="entry name" value="Phage_coatGP8"/>
    <property type="match status" value="1"/>
</dbReference>
<evidence type="ECO:0000313" key="4">
    <source>
        <dbReference type="EMBL" id="XAG67427.1"/>
    </source>
</evidence>
<organism evidence="3">
    <name type="scientific">bacterium 19CA06SA08-2</name>
    <dbReference type="NCBI Taxonomy" id="2920658"/>
    <lineage>
        <taxon>Bacteria</taxon>
    </lineage>
</organism>
<evidence type="ECO:0000256" key="1">
    <source>
        <dbReference type="SAM" id="Phobius"/>
    </source>
</evidence>
<gene>
    <name evidence="3" type="ORF">MRM75_12090</name>
    <name evidence="4" type="ORF">MRM75_12140</name>
</gene>
<name>A0AAU6U2A8_UNCXX</name>
<sequence>MKHFKTVAKYLSVPAAMFAGAANAAIAVPASVDTTLGELQAAGIALGDKIWPYMLAILGAFILLRLGKKFVNKIG</sequence>
<dbReference type="SUPFAM" id="SSF57987">
    <property type="entry name" value="Inovirus (filamentous phage) major coat protein"/>
    <property type="match status" value="1"/>
</dbReference>
<keyword evidence="1" id="KW-0812">Transmembrane</keyword>